<dbReference type="PROSITE" id="PS51666">
    <property type="entry name" value="QLQ"/>
    <property type="match status" value="1"/>
</dbReference>
<evidence type="ECO:0000313" key="7">
    <source>
        <dbReference type="Proteomes" id="UP000294933"/>
    </source>
</evidence>
<evidence type="ECO:0000313" key="6">
    <source>
        <dbReference type="EMBL" id="TDL20988.1"/>
    </source>
</evidence>
<dbReference type="AlphaFoldDB" id="A0A4Y7Q180"/>
<organism evidence="6 7">
    <name type="scientific">Rickenella mellea</name>
    <dbReference type="NCBI Taxonomy" id="50990"/>
    <lineage>
        <taxon>Eukaryota</taxon>
        <taxon>Fungi</taxon>
        <taxon>Dikarya</taxon>
        <taxon>Basidiomycota</taxon>
        <taxon>Agaricomycotina</taxon>
        <taxon>Agaricomycetes</taxon>
        <taxon>Hymenochaetales</taxon>
        <taxon>Rickenellaceae</taxon>
        <taxon>Rickenella</taxon>
    </lineage>
</organism>
<feature type="compositionally biased region" description="Polar residues" evidence="3">
    <location>
        <begin position="13"/>
        <end position="25"/>
    </location>
</feature>
<dbReference type="Gene3D" id="1.20.5.170">
    <property type="match status" value="1"/>
</dbReference>
<protein>
    <submittedName>
        <fullName evidence="6">Uncharacterized protein</fullName>
    </submittedName>
</protein>
<feature type="domain" description="HSA" evidence="4">
    <location>
        <begin position="363"/>
        <end position="435"/>
    </location>
</feature>
<evidence type="ECO:0000256" key="3">
    <source>
        <dbReference type="SAM" id="MobiDB-lite"/>
    </source>
</evidence>
<comment type="subcellular location">
    <subcellularLocation>
        <location evidence="1">Nucleus</location>
    </subcellularLocation>
</comment>
<dbReference type="Pfam" id="PF08880">
    <property type="entry name" value="QLQ"/>
    <property type="match status" value="1"/>
</dbReference>
<dbReference type="Proteomes" id="UP000294933">
    <property type="component" value="Unassembled WGS sequence"/>
</dbReference>
<gene>
    <name evidence="6" type="ORF">BD410DRAFT_840947</name>
</gene>
<dbReference type="GO" id="GO:0006355">
    <property type="term" value="P:regulation of DNA-templated transcription"/>
    <property type="evidence" value="ECO:0007669"/>
    <property type="project" value="InterPro"/>
</dbReference>
<dbReference type="Pfam" id="PF07529">
    <property type="entry name" value="HSA"/>
    <property type="match status" value="1"/>
</dbReference>
<sequence>MSKEQFQRLVSRANYSRQTGYSPESSPELDKILKFLHTLQPANPLNQARSHSQDTPATEPPPPPQPLVNGHTSAINGVIPFTNGAALNQPHPPPPAPPSPVSFTQDQISALRVQIHAYKLISRGIPVPEPIQQALRPTNQAIPGLEKLLRGPDVPSTKSVSELTEPAADEDTIKAEEQDGAVDLPANFLDEDTSSTVYPYNAYAHSFTHLKCPEGMSPSLWATRLQRLLVPTVMPAGLDPHQIIAEFIEARIEQSIRELSTLPPTIGDGGLEQPLPSSPDNENEMQQRAVSPLRELSHAHSKLCAIIELKALEVHEKQRALCAQVVERLTHGTLLPLDRKDFRPTRKPALRGARQTEGLERKQRQDRERRAKQKHLEQLQGICAHSREMVANARAAQDQTLKVARAVQAFHAFTEKEEAKRIERISKERLKALKVDDEKLNPRADLQVALRKPYGRAKYELDIDVKVIQAGRFDNKLTLEDEEGFLRSILEAKPEEDNEESGDMNDEEINLLIACDDQEVETFCIFGGSNDAKELDESLEGHGHRRDQSLWKAKRIYKKSSSASVKPRETANRLNIRDDDGRSSSRGSPAGDEPRVVDEARRASQTRQARGYMLMQKRWRKFSMRCLIMRRVVLPCWCGTSFEQWSTQHRAPTFMDEDNRPPLRQSATRTNSKQVLSDDDEYLTPSVREKLVSFRRFHSYRLVVRVRREDSTVARSATNHINANSRLSPGSSLNIDTTPRRISVDRSTPSPEPVTP</sequence>
<proteinExistence type="predicted"/>
<dbReference type="EMBL" id="ML170184">
    <property type="protein sequence ID" value="TDL20988.1"/>
    <property type="molecule type" value="Genomic_DNA"/>
</dbReference>
<dbReference type="OrthoDB" id="2796843at2759"/>
<feature type="compositionally biased region" description="Basic and acidic residues" evidence="3">
    <location>
        <begin position="357"/>
        <end position="372"/>
    </location>
</feature>
<dbReference type="STRING" id="50990.A0A4Y7Q180"/>
<feature type="region of interest" description="Disordered" evidence="3">
    <location>
        <begin position="653"/>
        <end position="676"/>
    </location>
</feature>
<dbReference type="SMART" id="SM00951">
    <property type="entry name" value="QLQ"/>
    <property type="match status" value="1"/>
</dbReference>
<evidence type="ECO:0000259" key="5">
    <source>
        <dbReference type="PROSITE" id="PS51666"/>
    </source>
</evidence>
<evidence type="ECO:0000256" key="1">
    <source>
        <dbReference type="ARBA" id="ARBA00004123"/>
    </source>
</evidence>
<accession>A0A4Y7Q180</accession>
<evidence type="ECO:0000259" key="4">
    <source>
        <dbReference type="PROSITE" id="PS51204"/>
    </source>
</evidence>
<feature type="compositionally biased region" description="Basic and acidic residues" evidence="3">
    <location>
        <begin position="592"/>
        <end position="602"/>
    </location>
</feature>
<feature type="region of interest" description="Disordered" evidence="3">
    <location>
        <begin position="561"/>
        <end position="607"/>
    </location>
</feature>
<dbReference type="InterPro" id="IPR014012">
    <property type="entry name" value="HSA_dom"/>
</dbReference>
<dbReference type="GO" id="GO:0005634">
    <property type="term" value="C:nucleus"/>
    <property type="evidence" value="ECO:0007669"/>
    <property type="project" value="UniProtKB-SubCell"/>
</dbReference>
<feature type="compositionally biased region" description="Polar residues" evidence="3">
    <location>
        <begin position="665"/>
        <end position="675"/>
    </location>
</feature>
<dbReference type="InterPro" id="IPR014978">
    <property type="entry name" value="Gln-Leu-Gln_QLQ"/>
</dbReference>
<feature type="compositionally biased region" description="Polar residues" evidence="3">
    <location>
        <begin position="720"/>
        <end position="737"/>
    </location>
</feature>
<keyword evidence="2" id="KW-0539">Nucleus</keyword>
<feature type="compositionally biased region" description="Pro residues" evidence="3">
    <location>
        <begin position="90"/>
        <end position="100"/>
    </location>
</feature>
<feature type="domain" description="QLQ" evidence="5">
    <location>
        <begin position="102"/>
        <end position="137"/>
    </location>
</feature>
<feature type="region of interest" description="Disordered" evidence="3">
    <location>
        <begin position="720"/>
        <end position="756"/>
    </location>
</feature>
<dbReference type="PROSITE" id="PS51204">
    <property type="entry name" value="HSA"/>
    <property type="match status" value="1"/>
</dbReference>
<dbReference type="GO" id="GO:0005524">
    <property type="term" value="F:ATP binding"/>
    <property type="evidence" value="ECO:0007669"/>
    <property type="project" value="InterPro"/>
</dbReference>
<keyword evidence="7" id="KW-1185">Reference proteome</keyword>
<feature type="region of interest" description="Disordered" evidence="3">
    <location>
        <begin position="149"/>
        <end position="170"/>
    </location>
</feature>
<feature type="compositionally biased region" description="Polar residues" evidence="3">
    <location>
        <begin position="40"/>
        <end position="56"/>
    </location>
</feature>
<dbReference type="VEuPathDB" id="FungiDB:BD410DRAFT_840947"/>
<dbReference type="SMART" id="SM00573">
    <property type="entry name" value="HSA"/>
    <property type="match status" value="1"/>
</dbReference>
<evidence type="ECO:0000256" key="2">
    <source>
        <dbReference type="ARBA" id="ARBA00023242"/>
    </source>
</evidence>
<feature type="compositionally biased region" description="Basic and acidic residues" evidence="3">
    <location>
        <begin position="566"/>
        <end position="583"/>
    </location>
</feature>
<feature type="region of interest" description="Disordered" evidence="3">
    <location>
        <begin position="339"/>
        <end position="372"/>
    </location>
</feature>
<feature type="region of interest" description="Disordered" evidence="3">
    <location>
        <begin position="263"/>
        <end position="284"/>
    </location>
</feature>
<reference evidence="6 7" key="1">
    <citation type="submission" date="2018-06" db="EMBL/GenBank/DDBJ databases">
        <title>A transcriptomic atlas of mushroom development highlights an independent origin of complex multicellularity.</title>
        <authorList>
            <consortium name="DOE Joint Genome Institute"/>
            <person name="Krizsan K."/>
            <person name="Almasi E."/>
            <person name="Merenyi Z."/>
            <person name="Sahu N."/>
            <person name="Viragh M."/>
            <person name="Koszo T."/>
            <person name="Mondo S."/>
            <person name="Kiss B."/>
            <person name="Balint B."/>
            <person name="Kues U."/>
            <person name="Barry K."/>
            <person name="Hegedus J.C."/>
            <person name="Henrissat B."/>
            <person name="Johnson J."/>
            <person name="Lipzen A."/>
            <person name="Ohm R."/>
            <person name="Nagy I."/>
            <person name="Pangilinan J."/>
            <person name="Yan J."/>
            <person name="Xiong Y."/>
            <person name="Grigoriev I.V."/>
            <person name="Hibbett D.S."/>
            <person name="Nagy L.G."/>
        </authorList>
    </citation>
    <scope>NUCLEOTIDE SEQUENCE [LARGE SCALE GENOMIC DNA]</scope>
    <source>
        <strain evidence="6 7">SZMC22713</strain>
    </source>
</reference>
<name>A0A4Y7Q180_9AGAM</name>
<feature type="region of interest" description="Disordered" evidence="3">
    <location>
        <begin position="1"/>
        <end position="103"/>
    </location>
</feature>